<proteinExistence type="predicted"/>
<protein>
    <submittedName>
        <fullName evidence="1">Uncharacterized protein</fullName>
    </submittedName>
</protein>
<reference evidence="1 2" key="1">
    <citation type="journal article" date="2021" name="Nat. Plants">
        <title>The Taxus genome provides insights into paclitaxel biosynthesis.</title>
        <authorList>
            <person name="Xiong X."/>
            <person name="Gou J."/>
            <person name="Liao Q."/>
            <person name="Li Y."/>
            <person name="Zhou Q."/>
            <person name="Bi G."/>
            <person name="Li C."/>
            <person name="Du R."/>
            <person name="Wang X."/>
            <person name="Sun T."/>
            <person name="Guo L."/>
            <person name="Liang H."/>
            <person name="Lu P."/>
            <person name="Wu Y."/>
            <person name="Zhang Z."/>
            <person name="Ro D.K."/>
            <person name="Shang Y."/>
            <person name="Huang S."/>
            <person name="Yan J."/>
        </authorList>
    </citation>
    <scope>NUCLEOTIDE SEQUENCE [LARGE SCALE GENOMIC DNA]</scope>
    <source>
        <strain evidence="1">Ta-2019</strain>
    </source>
</reference>
<accession>A0AA38LR78</accession>
<evidence type="ECO:0000313" key="2">
    <source>
        <dbReference type="Proteomes" id="UP000824469"/>
    </source>
</evidence>
<gene>
    <name evidence="1" type="ORF">KI387_003943</name>
</gene>
<sequence length="73" mass="7278">MADGGDGDGQEWDGLVVVLTGSGGRFTGPVGHNLGTDWGPTGPYIGTGVGGTTTGTGIRSQFIGRCMARCYAG</sequence>
<name>A0AA38LR78_TAXCH</name>
<dbReference type="Proteomes" id="UP000824469">
    <property type="component" value="Unassembled WGS sequence"/>
</dbReference>
<organism evidence="1 2">
    <name type="scientific">Taxus chinensis</name>
    <name type="common">Chinese yew</name>
    <name type="synonym">Taxus wallichiana var. chinensis</name>
    <dbReference type="NCBI Taxonomy" id="29808"/>
    <lineage>
        <taxon>Eukaryota</taxon>
        <taxon>Viridiplantae</taxon>
        <taxon>Streptophyta</taxon>
        <taxon>Embryophyta</taxon>
        <taxon>Tracheophyta</taxon>
        <taxon>Spermatophyta</taxon>
        <taxon>Pinopsida</taxon>
        <taxon>Pinidae</taxon>
        <taxon>Conifers II</taxon>
        <taxon>Cupressales</taxon>
        <taxon>Taxaceae</taxon>
        <taxon>Taxus</taxon>
    </lineage>
</organism>
<evidence type="ECO:0000313" key="1">
    <source>
        <dbReference type="EMBL" id="KAH9331835.1"/>
    </source>
</evidence>
<comment type="caution">
    <text evidence="1">The sequence shown here is derived from an EMBL/GenBank/DDBJ whole genome shotgun (WGS) entry which is preliminary data.</text>
</comment>
<keyword evidence="2" id="KW-1185">Reference proteome</keyword>
<dbReference type="EMBL" id="JAHRHJ020000001">
    <property type="protein sequence ID" value="KAH9331835.1"/>
    <property type="molecule type" value="Genomic_DNA"/>
</dbReference>
<dbReference type="AlphaFoldDB" id="A0AA38LR78"/>